<evidence type="ECO:0000313" key="3">
    <source>
        <dbReference type="EMBL" id="KAK6300963.1"/>
    </source>
</evidence>
<feature type="compositionally biased region" description="Polar residues" evidence="1">
    <location>
        <begin position="128"/>
        <end position="149"/>
    </location>
</feature>
<sequence>MEQELTDLCNHTTIVVMAQGRGRILKILFLLILCLQDFTGQCQVWCDNITCCESLLNPGRAEMEVLLTSPTMEKPEENQQRIMGEIVQSQMQAYNKNELVRAAQSCTSVFQKPTVVRSNEVEEREATDSSGGRRTGKESSVTDWSSSSP</sequence>
<dbReference type="AlphaFoldDB" id="A0AAN8QKI0"/>
<gene>
    <name evidence="3" type="ORF">J4Q44_G00290610</name>
</gene>
<organism evidence="3 4">
    <name type="scientific">Coregonus suidteri</name>
    <dbReference type="NCBI Taxonomy" id="861788"/>
    <lineage>
        <taxon>Eukaryota</taxon>
        <taxon>Metazoa</taxon>
        <taxon>Chordata</taxon>
        <taxon>Craniata</taxon>
        <taxon>Vertebrata</taxon>
        <taxon>Euteleostomi</taxon>
        <taxon>Actinopterygii</taxon>
        <taxon>Neopterygii</taxon>
        <taxon>Teleostei</taxon>
        <taxon>Protacanthopterygii</taxon>
        <taxon>Salmoniformes</taxon>
        <taxon>Salmonidae</taxon>
        <taxon>Coregoninae</taxon>
        <taxon>Coregonus</taxon>
    </lineage>
</organism>
<dbReference type="EMBL" id="JAGTTL010000027">
    <property type="protein sequence ID" value="KAK6300963.1"/>
    <property type="molecule type" value="Genomic_DNA"/>
</dbReference>
<feature type="chain" id="PRO_5042840336" evidence="2">
    <location>
        <begin position="41"/>
        <end position="149"/>
    </location>
</feature>
<accession>A0AAN8QKI0</accession>
<keyword evidence="2" id="KW-0732">Signal</keyword>
<evidence type="ECO:0000256" key="1">
    <source>
        <dbReference type="SAM" id="MobiDB-lite"/>
    </source>
</evidence>
<evidence type="ECO:0000256" key="2">
    <source>
        <dbReference type="SAM" id="SignalP"/>
    </source>
</evidence>
<evidence type="ECO:0000313" key="4">
    <source>
        <dbReference type="Proteomes" id="UP001356427"/>
    </source>
</evidence>
<feature type="signal peptide" evidence="2">
    <location>
        <begin position="1"/>
        <end position="40"/>
    </location>
</feature>
<feature type="region of interest" description="Disordered" evidence="1">
    <location>
        <begin position="116"/>
        <end position="149"/>
    </location>
</feature>
<protein>
    <submittedName>
        <fullName evidence="3">Uncharacterized protein</fullName>
    </submittedName>
</protein>
<comment type="caution">
    <text evidence="3">The sequence shown here is derived from an EMBL/GenBank/DDBJ whole genome shotgun (WGS) entry which is preliminary data.</text>
</comment>
<name>A0AAN8QKI0_9TELE</name>
<proteinExistence type="predicted"/>
<keyword evidence="4" id="KW-1185">Reference proteome</keyword>
<dbReference type="Proteomes" id="UP001356427">
    <property type="component" value="Unassembled WGS sequence"/>
</dbReference>
<reference evidence="3 4" key="1">
    <citation type="submission" date="2021-04" db="EMBL/GenBank/DDBJ databases">
        <authorList>
            <person name="De Guttry C."/>
            <person name="Zahm M."/>
            <person name="Klopp C."/>
            <person name="Cabau C."/>
            <person name="Louis A."/>
            <person name="Berthelot C."/>
            <person name="Parey E."/>
            <person name="Roest Crollius H."/>
            <person name="Montfort J."/>
            <person name="Robinson-Rechavi M."/>
            <person name="Bucao C."/>
            <person name="Bouchez O."/>
            <person name="Gislard M."/>
            <person name="Lluch J."/>
            <person name="Milhes M."/>
            <person name="Lampietro C."/>
            <person name="Lopez Roques C."/>
            <person name="Donnadieu C."/>
            <person name="Braasch I."/>
            <person name="Desvignes T."/>
            <person name="Postlethwait J."/>
            <person name="Bobe J."/>
            <person name="Wedekind C."/>
            <person name="Guiguen Y."/>
        </authorList>
    </citation>
    <scope>NUCLEOTIDE SEQUENCE [LARGE SCALE GENOMIC DNA]</scope>
    <source>
        <strain evidence="3">Cs_M1</strain>
        <tissue evidence="3">Blood</tissue>
    </source>
</reference>